<comment type="caution">
    <text evidence="4">The sequence shown here is derived from an EMBL/GenBank/DDBJ whole genome shotgun (WGS) entry which is preliminary data.</text>
</comment>
<feature type="region of interest" description="Disordered" evidence="2">
    <location>
        <begin position="62"/>
        <end position="169"/>
    </location>
</feature>
<feature type="compositionally biased region" description="Low complexity" evidence="2">
    <location>
        <begin position="241"/>
        <end position="254"/>
    </location>
</feature>
<dbReference type="InterPro" id="IPR044520">
    <property type="entry name" value="ARF_GAP_AGD5/15"/>
</dbReference>
<feature type="compositionally biased region" description="Low complexity" evidence="2">
    <location>
        <begin position="108"/>
        <end position="126"/>
    </location>
</feature>
<gene>
    <name evidence="4" type="ORF">EVG20_g2856</name>
</gene>
<proteinExistence type="predicted"/>
<dbReference type="STRING" id="205917.A0A4Y9Z9S5"/>
<dbReference type="AlphaFoldDB" id="A0A4Y9Z9S5"/>
<dbReference type="Proteomes" id="UP000298327">
    <property type="component" value="Unassembled WGS sequence"/>
</dbReference>
<keyword evidence="1" id="KW-0863">Zinc-finger</keyword>
<name>A0A4Y9Z9S5_9AGAM</name>
<feature type="region of interest" description="Disordered" evidence="2">
    <location>
        <begin position="227"/>
        <end position="255"/>
    </location>
</feature>
<dbReference type="EMBL" id="SEOQ01000119">
    <property type="protein sequence ID" value="TFY70149.1"/>
    <property type="molecule type" value="Genomic_DNA"/>
</dbReference>
<dbReference type="SMART" id="SM00105">
    <property type="entry name" value="ArfGap"/>
    <property type="match status" value="1"/>
</dbReference>
<keyword evidence="1" id="KW-0479">Metal-binding</keyword>
<dbReference type="SUPFAM" id="SSF57863">
    <property type="entry name" value="ArfGap/RecO-like zinc finger"/>
    <property type="match status" value="1"/>
</dbReference>
<evidence type="ECO:0000256" key="1">
    <source>
        <dbReference type="PROSITE-ProRule" id="PRU00288"/>
    </source>
</evidence>
<dbReference type="InterPro" id="IPR037278">
    <property type="entry name" value="ARFGAP/RecO"/>
</dbReference>
<evidence type="ECO:0000256" key="2">
    <source>
        <dbReference type="SAM" id="MobiDB-lite"/>
    </source>
</evidence>
<feature type="compositionally biased region" description="Polar residues" evidence="2">
    <location>
        <begin position="227"/>
        <end position="240"/>
    </location>
</feature>
<dbReference type="PANTHER" id="PTHR46419">
    <property type="entry name" value="ADP-RIBOSYLATION FACTOR GTPASE-ACTIVATING PROTEIN AGD5"/>
    <property type="match status" value="1"/>
</dbReference>
<keyword evidence="1" id="KW-0862">Zinc</keyword>
<feature type="compositionally biased region" description="Polar residues" evidence="2">
    <location>
        <begin position="95"/>
        <end position="107"/>
    </location>
</feature>
<evidence type="ECO:0000259" key="3">
    <source>
        <dbReference type="PROSITE" id="PS50115"/>
    </source>
</evidence>
<evidence type="ECO:0000313" key="5">
    <source>
        <dbReference type="Proteomes" id="UP000298327"/>
    </source>
</evidence>
<dbReference type="OrthoDB" id="10266696at2759"/>
<feature type="compositionally biased region" description="Low complexity" evidence="2">
    <location>
        <begin position="149"/>
        <end position="169"/>
    </location>
</feature>
<dbReference type="InterPro" id="IPR001164">
    <property type="entry name" value="ArfGAP_dom"/>
</dbReference>
<dbReference type="Gene3D" id="1.10.220.150">
    <property type="entry name" value="Arf GTPase activating protein"/>
    <property type="match status" value="1"/>
</dbReference>
<reference evidence="4 5" key="1">
    <citation type="submission" date="2019-02" db="EMBL/GenBank/DDBJ databases">
        <title>Genome sequencing of the rare red list fungi Dentipellis fragilis.</title>
        <authorList>
            <person name="Buettner E."/>
            <person name="Kellner H."/>
        </authorList>
    </citation>
    <scope>NUCLEOTIDE SEQUENCE [LARGE SCALE GENOMIC DNA]</scope>
    <source>
        <strain evidence="4 5">DSM 105465</strain>
    </source>
</reference>
<organism evidence="4 5">
    <name type="scientific">Dentipellis fragilis</name>
    <dbReference type="NCBI Taxonomy" id="205917"/>
    <lineage>
        <taxon>Eukaryota</taxon>
        <taxon>Fungi</taxon>
        <taxon>Dikarya</taxon>
        <taxon>Basidiomycota</taxon>
        <taxon>Agaricomycotina</taxon>
        <taxon>Agaricomycetes</taxon>
        <taxon>Russulales</taxon>
        <taxon>Hericiaceae</taxon>
        <taxon>Dentipellis</taxon>
    </lineage>
</organism>
<evidence type="ECO:0000313" key="4">
    <source>
        <dbReference type="EMBL" id="TFY70149.1"/>
    </source>
</evidence>
<keyword evidence="5" id="KW-1185">Reference proteome</keyword>
<accession>A0A4Y9Z9S5</accession>
<dbReference type="GO" id="GO:0008270">
    <property type="term" value="F:zinc ion binding"/>
    <property type="evidence" value="ECO:0007669"/>
    <property type="project" value="UniProtKB-KW"/>
</dbReference>
<dbReference type="Pfam" id="PF01412">
    <property type="entry name" value="ArfGap"/>
    <property type="match status" value="1"/>
</dbReference>
<dbReference type="PANTHER" id="PTHR46419:SF2">
    <property type="entry name" value="ADP-RIBOSYLATION FACTOR GTPASE-ACTIVATING PROTEIN AGD5"/>
    <property type="match status" value="1"/>
</dbReference>
<dbReference type="GO" id="GO:0005096">
    <property type="term" value="F:GTPase activator activity"/>
    <property type="evidence" value="ECO:0007669"/>
    <property type="project" value="InterPro"/>
</dbReference>
<dbReference type="InterPro" id="IPR038508">
    <property type="entry name" value="ArfGAP_dom_sf"/>
</dbReference>
<feature type="domain" description="Arf-GAP" evidence="3">
    <location>
        <begin position="1"/>
        <end position="74"/>
    </location>
</feature>
<dbReference type="PROSITE" id="PS50115">
    <property type="entry name" value="ARFGAP"/>
    <property type="match status" value="1"/>
</dbReference>
<sequence length="343" mass="36251">MGTHISKVKSIDLDTWTLEQMESILKWGNHRANLYWEAHLKPGHIPPDHKIESFIRSKYESRRWARDGPPPSDPSALEDGTSTESAAEAPPAPVTQPSSRSTHAPTNSLSAPRPASPATRTPVTARQPQPHQLLSAQHIRGQSAARSIPSPAAVSQPVQQPAPAPQVKAPENDLFSLDFHAPTPSASIHNATTEMPKKDVKQDILSLFATPSQQPQAAFGGFAPTAPVQQSPWAQSANTFAQQQPPAAPAPGQQVGSAWGVGFGWNAQASAAAMPGQNNVWGASTPAAQPTSSQQAMFNTNDIWGSTGNTTGSAGGDLFGSMGSSNTVQKKDDAFGDIWGGFK</sequence>
<protein>
    <recommendedName>
        <fullName evidence="3">Arf-GAP domain-containing protein</fullName>
    </recommendedName>
</protein>